<dbReference type="Pfam" id="PF03364">
    <property type="entry name" value="Polyketide_cyc"/>
    <property type="match status" value="1"/>
</dbReference>
<evidence type="ECO:0000313" key="2">
    <source>
        <dbReference type="EMBL" id="MBB1257940.1"/>
    </source>
</evidence>
<keyword evidence="4" id="KW-1185">Reference proteome</keyword>
<reference evidence="5" key="2">
    <citation type="submission" date="2020-05" db="EMBL/GenBank/DDBJ databases">
        <title>Classification of alakaliphilic streptomycetes isolated from an alkaline soil next to Lonar Crater, India and a proposal for the recognition of Streptomyces alkaliterrae sp. nov.</title>
        <authorList>
            <person name="Golinska P."/>
        </authorList>
    </citation>
    <scope>NUCLEOTIDE SEQUENCE [LARGE SCALE GENOMIC DNA]</scope>
    <source>
        <strain evidence="5">OF8</strain>
    </source>
</reference>
<organism evidence="3 4">
    <name type="scientific">Streptomyces alkaliterrae</name>
    <dbReference type="NCBI Taxonomy" id="2213162"/>
    <lineage>
        <taxon>Bacteria</taxon>
        <taxon>Bacillati</taxon>
        <taxon>Actinomycetota</taxon>
        <taxon>Actinomycetes</taxon>
        <taxon>Kitasatosporales</taxon>
        <taxon>Streptomycetaceae</taxon>
        <taxon>Streptomyces</taxon>
    </lineage>
</organism>
<gene>
    <name evidence="3" type="ORF">FNX44_017080</name>
    <name evidence="2" type="ORF">H3147_03735</name>
</gene>
<dbReference type="SUPFAM" id="SSF55961">
    <property type="entry name" value="Bet v1-like"/>
    <property type="match status" value="1"/>
</dbReference>
<dbReference type="Gene3D" id="3.30.530.20">
    <property type="match status" value="1"/>
</dbReference>
<protein>
    <submittedName>
        <fullName evidence="3">Cyclase</fullName>
    </submittedName>
    <submittedName>
        <fullName evidence="2">SRPBCC family protein</fullName>
    </submittedName>
</protein>
<dbReference type="Proteomes" id="UP000320857">
    <property type="component" value="Unassembled WGS sequence"/>
</dbReference>
<dbReference type="AlphaFoldDB" id="A0A5P0YTB7"/>
<dbReference type="EMBL" id="VJYK02000180">
    <property type="protein sequence ID" value="MQS03554.1"/>
    <property type="molecule type" value="Genomic_DNA"/>
</dbReference>
<dbReference type="PANTHER" id="PTHR33824:SF7">
    <property type="entry name" value="POLYKETIDE CYCLASE_DEHYDRASE AND LIPID TRANSPORT SUPERFAMILY PROTEIN"/>
    <property type="match status" value="1"/>
</dbReference>
<dbReference type="InterPro" id="IPR047137">
    <property type="entry name" value="ORF3"/>
</dbReference>
<feature type="domain" description="Coenzyme Q-binding protein COQ10 START" evidence="1">
    <location>
        <begin position="10"/>
        <end position="127"/>
    </location>
</feature>
<sequence>MSKVEESVEVAVPVRTAYNQWTQFETFPGFMEGVERVEQRTDTLTHWVTDIGGTRREFDARITEQIPDERVAWTTVAGEARQAGVVTFHRLDADRTKVMLQMEFDPDGLAETVGDKLGFVRRRAGGDLERFRKYIEARGAESGGWRGTV</sequence>
<dbReference type="EMBL" id="JABJXA010000013">
    <property type="protein sequence ID" value="MBB1257940.1"/>
    <property type="molecule type" value="Genomic_DNA"/>
</dbReference>
<dbReference type="RefSeq" id="WP_143649124.1">
    <property type="nucleotide sequence ID" value="NZ_JABJXA010000013.1"/>
</dbReference>
<reference evidence="2" key="3">
    <citation type="journal article" name="Syst. Appl. Microbiol.">
        <title>Streptomyces alkaliterrae sp. nov., isolated from an alkaline soil, and emended descriptions of Streptomyces alkaliphilus, Streptomyces calidiresistens and Streptomyces durbertensis.</title>
        <authorList>
            <person name="Swiecimska M."/>
            <person name="Golinska P."/>
            <person name="Nouioui I."/>
            <person name="Wypij M."/>
            <person name="Rai M."/>
            <person name="Sangal V."/>
            <person name="Goodfellow M."/>
        </authorList>
    </citation>
    <scope>NUCLEOTIDE SEQUENCE</scope>
    <source>
        <strain evidence="2">OF8</strain>
    </source>
</reference>
<dbReference type="InterPro" id="IPR005031">
    <property type="entry name" value="COQ10_START"/>
</dbReference>
<name>A0A5P0YTB7_9ACTN</name>
<reference evidence="3 4" key="1">
    <citation type="submission" date="2019-10" db="EMBL/GenBank/DDBJ databases">
        <title>Streptomyces sp. nov., a novel actinobacterium isolated from alkaline environment.</title>
        <authorList>
            <person name="Golinska P."/>
        </authorList>
    </citation>
    <scope>NUCLEOTIDE SEQUENCE [LARGE SCALE GENOMIC DNA]</scope>
    <source>
        <strain evidence="3 4">OF1</strain>
    </source>
</reference>
<dbReference type="PANTHER" id="PTHR33824">
    <property type="entry name" value="POLYKETIDE CYCLASE/DEHYDRASE AND LIPID TRANSPORT SUPERFAMILY PROTEIN"/>
    <property type="match status" value="1"/>
</dbReference>
<dbReference type="InterPro" id="IPR023393">
    <property type="entry name" value="START-like_dom_sf"/>
</dbReference>
<evidence type="ECO:0000259" key="1">
    <source>
        <dbReference type="Pfam" id="PF03364"/>
    </source>
</evidence>
<evidence type="ECO:0000313" key="3">
    <source>
        <dbReference type="EMBL" id="MQS03554.1"/>
    </source>
</evidence>
<accession>A0A5P0YTB7</accession>
<dbReference type="CDD" id="cd07817">
    <property type="entry name" value="SRPBCC_8"/>
    <property type="match status" value="1"/>
</dbReference>
<dbReference type="Proteomes" id="UP000517765">
    <property type="component" value="Unassembled WGS sequence"/>
</dbReference>
<evidence type="ECO:0000313" key="5">
    <source>
        <dbReference type="Proteomes" id="UP000517765"/>
    </source>
</evidence>
<comment type="caution">
    <text evidence="3">The sequence shown here is derived from an EMBL/GenBank/DDBJ whole genome shotgun (WGS) entry which is preliminary data.</text>
</comment>
<proteinExistence type="predicted"/>
<evidence type="ECO:0000313" key="4">
    <source>
        <dbReference type="Proteomes" id="UP000320857"/>
    </source>
</evidence>